<dbReference type="GO" id="GO:0004180">
    <property type="term" value="F:carboxypeptidase activity"/>
    <property type="evidence" value="ECO:0007669"/>
    <property type="project" value="UniProtKB-KW"/>
</dbReference>
<organism evidence="5 6">
    <name type="scientific">Natronoarchaeum philippinense</name>
    <dbReference type="NCBI Taxonomy" id="558529"/>
    <lineage>
        <taxon>Archaea</taxon>
        <taxon>Methanobacteriati</taxon>
        <taxon>Methanobacteriota</taxon>
        <taxon>Stenosarchaea group</taxon>
        <taxon>Halobacteria</taxon>
        <taxon>Halobacteriales</taxon>
        <taxon>Natronoarchaeaceae</taxon>
    </lineage>
</organism>
<keyword evidence="5" id="KW-0378">Hydrolase</keyword>
<evidence type="ECO:0000256" key="1">
    <source>
        <dbReference type="ARBA" id="ARBA00022729"/>
    </source>
</evidence>
<keyword evidence="3" id="KW-0472">Membrane</keyword>
<keyword evidence="5" id="KW-0645">Protease</keyword>
<dbReference type="InterPro" id="IPR013784">
    <property type="entry name" value="Carb-bd-like_fold"/>
</dbReference>
<protein>
    <submittedName>
        <fullName evidence="5">Carboxypeptidase regulatory-like domain-containing protein</fullName>
    </submittedName>
</protein>
<dbReference type="Pfam" id="PF13620">
    <property type="entry name" value="CarboxypepD_reg"/>
    <property type="match status" value="1"/>
</dbReference>
<sequence>MSFDADTRAQVVQIGAVLLFAALILAMTGYQATVVPDQNAEVELSHSDQVQSGMVELRNAIVSPDSRTQRDVTVPLGTRYPERTLFINPAPPSGKLRTIRGEMNVSNVSVAGEAGDYWGSSRTFSTGLITYRPNYNELDDPATTVIEGSLVYNRFENAERTLADPTFIDGTRISLVALQGSVSASTTGSERISVYTGQRPTRTVSVTGEAAGENVTVSLPTLRSESDWAQYLDAADHVSDWSVAQTPGSSYGTLEIVFERLDESGQPIEYDLSVAEVGVGEEVESTGAAYVTPVGSGVETVQSGQMTDVTFEVRGEYDDPIADRQVNLSVIEGQGTLIGDDGDGQTVTATTDTEGRVEVTYVAGDDETGDVTIGASVSTTPAVGGPFDDTTATNASRALRVVAGGSGDSGAYAVEWAGDVIEVVPGEDGIDARATAGVDDGPVEFAVQNRSILLRNDAATADRFSDGNASFVFGVSETVARGSEWYAYVSSRGSGDRLAVRVLEAAGLLWDTQADWADSSRENGVVHAVFGDRQKDTIQLGYGTEESGLVGYWPLDDAGAAGVSDVSGSGNDGSQSGGLGNASGLFGTSAYDFDGSDDAVTVPHDESIEMSDEDAVTVSAWVKKDAAQSGWVAIAQKSDQSYNLQFENGNQPTFTIYDGDWNIVNSGVSLSNDQWHHVVGTYDGSEARIYVNGTLKGTQAVSGTLANASGSPLGIGENLATGGRNLDGTIDELRLYDRALSDAEVQALYGVQSGQYTSGWRRASRSLAVENLALTNVSASIGGGTITVTVESDTNGDGIPDETSDPVPIASYDTYDLDGLSTDADRFRLRVEMTGDTPTRSPVLSRVEVAEETVIPATFEVTDLGPATASPDERFNATVSVENTGDRPGNATVAYDPDWRSVAVVDQNLAHGTEIADTLRNELPSDYDVRALRTGAAIDEIDHHDVFVVQRFGNETVAAEFQQQLADADAGVVYLDQWDERGNENNYPSETYSDAIRRLANSSVRGDPPTYDDEFRGTAPPEFTVQQDHPIFDGVAGVGETITVHNAAEADRAWFSGYNGTTLATVRDQSGGAGGPSIAVNDSRGEVLLGAGRSNYVPNSAYTADSNQILANAVTYVDEQVARTETVQLDPGERGTVTFPTVAPSSGGEYAQTASTANGSTTESMTVTTAEQFGSFSGAVFDNATGNPITDAELTVTVDSQNYTATTDANGNYEVSGVPAGTHDVTVDTARYKATGPFEVTVQNGSTTTGVDVHLSPEPPEFESLSATANQDGTFFGIPYSQSVTYEYDVLGAEDVDSMTFTVFDADGNQIGTTTTTSPASPTTVTLDSGQLQSVTARVEIDSAAGQRCLEGSVAPGSTISRSSFSSCG</sequence>
<evidence type="ECO:0000256" key="3">
    <source>
        <dbReference type="SAM" id="Phobius"/>
    </source>
</evidence>
<gene>
    <name evidence="5" type="ORF">SAMN06269185_0921</name>
</gene>
<keyword evidence="2" id="KW-1015">Disulfide bond</keyword>
<dbReference type="Gene3D" id="2.60.120.200">
    <property type="match status" value="1"/>
</dbReference>
<keyword evidence="6" id="KW-1185">Reference proteome</keyword>
<dbReference type="SMART" id="SM00560">
    <property type="entry name" value="LamGL"/>
    <property type="match status" value="1"/>
</dbReference>
<evidence type="ECO:0000313" key="5">
    <source>
        <dbReference type="EMBL" id="SNZ05679.1"/>
    </source>
</evidence>
<dbReference type="SUPFAM" id="SSF49452">
    <property type="entry name" value="Starch-binding domain-like"/>
    <property type="match status" value="1"/>
</dbReference>
<proteinExistence type="predicted"/>
<accession>A0A285N8D2</accession>
<evidence type="ECO:0000259" key="4">
    <source>
        <dbReference type="SMART" id="SM00560"/>
    </source>
</evidence>
<dbReference type="EMBL" id="OBEJ01000001">
    <property type="protein sequence ID" value="SNZ05679.1"/>
    <property type="molecule type" value="Genomic_DNA"/>
</dbReference>
<dbReference type="OrthoDB" id="121941at2157"/>
<dbReference type="Gene3D" id="2.60.40.1120">
    <property type="entry name" value="Carboxypeptidase-like, regulatory domain"/>
    <property type="match status" value="1"/>
</dbReference>
<dbReference type="GO" id="GO:0030246">
    <property type="term" value="F:carbohydrate binding"/>
    <property type="evidence" value="ECO:0007669"/>
    <property type="project" value="InterPro"/>
</dbReference>
<dbReference type="PANTHER" id="PTHR42535">
    <property type="entry name" value="OOKINETE PROTEIN, PUTATIVE-RELATED"/>
    <property type="match status" value="1"/>
</dbReference>
<dbReference type="Proteomes" id="UP000219453">
    <property type="component" value="Unassembled WGS sequence"/>
</dbReference>
<evidence type="ECO:0000313" key="6">
    <source>
        <dbReference type="Proteomes" id="UP000219453"/>
    </source>
</evidence>
<feature type="transmembrane region" description="Helical" evidence="3">
    <location>
        <begin position="12"/>
        <end position="30"/>
    </location>
</feature>
<dbReference type="RefSeq" id="WP_097007894.1">
    <property type="nucleotide sequence ID" value="NZ_OBEJ01000001.1"/>
</dbReference>
<feature type="domain" description="LamG-like jellyroll fold" evidence="4">
    <location>
        <begin position="614"/>
        <end position="743"/>
    </location>
</feature>
<keyword evidence="3" id="KW-1133">Transmembrane helix</keyword>
<dbReference type="SUPFAM" id="SSF49899">
    <property type="entry name" value="Concanavalin A-like lectins/glucanases"/>
    <property type="match status" value="1"/>
</dbReference>
<reference evidence="5 6" key="1">
    <citation type="submission" date="2017-09" db="EMBL/GenBank/DDBJ databases">
        <authorList>
            <person name="Ehlers B."/>
            <person name="Leendertz F.H."/>
        </authorList>
    </citation>
    <scope>NUCLEOTIDE SEQUENCE [LARGE SCALE GENOMIC DNA]</scope>
    <source>
        <strain evidence="5 6">DSM 27208</strain>
    </source>
</reference>
<name>A0A285N8D2_NATPI</name>
<dbReference type="PANTHER" id="PTHR42535:SF2">
    <property type="entry name" value="CHROMOSOME UNDETERMINED SCAFFOLD_146, WHOLE GENOME SHOTGUN SEQUENCE"/>
    <property type="match status" value="1"/>
</dbReference>
<evidence type="ECO:0000256" key="2">
    <source>
        <dbReference type="ARBA" id="ARBA00023157"/>
    </source>
</evidence>
<dbReference type="InterPro" id="IPR013320">
    <property type="entry name" value="ConA-like_dom_sf"/>
</dbReference>
<keyword evidence="1" id="KW-0732">Signal</keyword>
<keyword evidence="5" id="KW-0121">Carboxypeptidase</keyword>
<dbReference type="Pfam" id="PF13385">
    <property type="entry name" value="Laminin_G_3"/>
    <property type="match status" value="1"/>
</dbReference>
<keyword evidence="3" id="KW-0812">Transmembrane</keyword>
<dbReference type="InterPro" id="IPR006558">
    <property type="entry name" value="LamG-like"/>
</dbReference>